<feature type="transmembrane region" description="Helical" evidence="2">
    <location>
        <begin position="274"/>
        <end position="295"/>
    </location>
</feature>
<organism evidence="3 4">
    <name type="scientific">Smittium mucronatum</name>
    <dbReference type="NCBI Taxonomy" id="133383"/>
    <lineage>
        <taxon>Eukaryota</taxon>
        <taxon>Fungi</taxon>
        <taxon>Fungi incertae sedis</taxon>
        <taxon>Zoopagomycota</taxon>
        <taxon>Kickxellomycotina</taxon>
        <taxon>Harpellomycetes</taxon>
        <taxon>Harpellales</taxon>
        <taxon>Legeriomycetaceae</taxon>
        <taxon>Smittium</taxon>
    </lineage>
</organism>
<dbReference type="Proteomes" id="UP000187455">
    <property type="component" value="Unassembled WGS sequence"/>
</dbReference>
<proteinExistence type="predicted"/>
<dbReference type="AlphaFoldDB" id="A0A1R0GZ33"/>
<keyword evidence="2" id="KW-0472">Membrane</keyword>
<protein>
    <submittedName>
        <fullName evidence="3">Uncharacterized protein</fullName>
    </submittedName>
</protein>
<accession>A0A1R0GZ33</accession>
<gene>
    <name evidence="3" type="ORF">AYI68_g3741</name>
</gene>
<feature type="compositionally biased region" description="Polar residues" evidence="1">
    <location>
        <begin position="229"/>
        <end position="240"/>
    </location>
</feature>
<evidence type="ECO:0000256" key="1">
    <source>
        <dbReference type="SAM" id="MobiDB-lite"/>
    </source>
</evidence>
<keyword evidence="2" id="KW-0812">Transmembrane</keyword>
<dbReference type="EMBL" id="LSSL01001860">
    <property type="protein sequence ID" value="OLY82146.1"/>
    <property type="molecule type" value="Genomic_DNA"/>
</dbReference>
<comment type="caution">
    <text evidence="3">The sequence shown here is derived from an EMBL/GenBank/DDBJ whole genome shotgun (WGS) entry which is preliminary data.</text>
</comment>
<evidence type="ECO:0000313" key="4">
    <source>
        <dbReference type="Proteomes" id="UP000187455"/>
    </source>
</evidence>
<evidence type="ECO:0000313" key="3">
    <source>
        <dbReference type="EMBL" id="OLY82146.1"/>
    </source>
</evidence>
<reference evidence="3 4" key="1">
    <citation type="journal article" date="2016" name="Mol. Biol. Evol.">
        <title>Genome-Wide Survey of Gut Fungi (Harpellales) Reveals the First Horizontally Transferred Ubiquitin Gene from a Mosquito Host.</title>
        <authorList>
            <person name="Wang Y."/>
            <person name="White M.M."/>
            <person name="Kvist S."/>
            <person name="Moncalvo J.M."/>
        </authorList>
    </citation>
    <scope>NUCLEOTIDE SEQUENCE [LARGE SCALE GENOMIC DNA]</scope>
    <source>
        <strain evidence="3 4">ALG-7-W6</strain>
    </source>
</reference>
<name>A0A1R0GZ33_9FUNG</name>
<evidence type="ECO:0000256" key="2">
    <source>
        <dbReference type="SAM" id="Phobius"/>
    </source>
</evidence>
<feature type="region of interest" description="Disordered" evidence="1">
    <location>
        <begin position="1"/>
        <end position="38"/>
    </location>
</feature>
<sequence>MSKNQYYNRSYNLDPPSSNKKLSPTPQDDPTHSNNQTLLNDGLSTALAKQYLFDSINSPSKFNPEADFGIIELNRTTDLSPDERTQQTANLNTNFNPQINNQNYRDRFISNEEHAINVAKLQNISFSSSDDLEMRPASNWYKENVLFIPKNKTVGYTDVEETDSVLNTNGDSRSSIVLVDIQNDPKVYSSSKPIQISMGKPPPEPSSNLRNTAGVAGKNRYPDNPNPNPTSRASSIADNNDNWDRFEYSQYKSGPGKASSDFKPVYQTKHGMRFGAFCFLFGFLFFPLWWLGSFYPPTEEKDHMKRISFWHKANANMAIYSLFFIALIIILVILNAFDIPF</sequence>
<dbReference type="OrthoDB" id="5564898at2759"/>
<keyword evidence="4" id="KW-1185">Reference proteome</keyword>
<feature type="region of interest" description="Disordered" evidence="1">
    <location>
        <begin position="188"/>
        <end position="240"/>
    </location>
</feature>
<feature type="transmembrane region" description="Helical" evidence="2">
    <location>
        <begin position="315"/>
        <end position="337"/>
    </location>
</feature>
<keyword evidence="2" id="KW-1133">Transmembrane helix</keyword>